<dbReference type="EMBL" id="LR877154">
    <property type="protein sequence ID" value="CAD2218003.1"/>
    <property type="molecule type" value="Genomic_DNA"/>
</dbReference>
<dbReference type="SUPFAM" id="SSF48452">
    <property type="entry name" value="TPR-like"/>
    <property type="match status" value="1"/>
</dbReference>
<accession>A0A7G2CH33</accession>
<evidence type="ECO:0008006" key="3">
    <source>
        <dbReference type="Google" id="ProtNLM"/>
    </source>
</evidence>
<dbReference type="Proteomes" id="UP000515908">
    <property type="component" value="Chromosome 10"/>
</dbReference>
<dbReference type="AlphaFoldDB" id="A0A7G2CH33"/>
<evidence type="ECO:0000313" key="1">
    <source>
        <dbReference type="EMBL" id="CAD2218003.1"/>
    </source>
</evidence>
<reference evidence="1 2" key="1">
    <citation type="submission" date="2020-08" db="EMBL/GenBank/DDBJ databases">
        <authorList>
            <person name="Newling K."/>
            <person name="Davey J."/>
            <person name="Forrester S."/>
        </authorList>
    </citation>
    <scope>NUCLEOTIDE SEQUENCE [LARGE SCALE GENOMIC DNA]</scope>
    <source>
        <strain evidence="2">Crithidia deanei Carvalho (ATCC PRA-265)</strain>
    </source>
</reference>
<sequence>MELQGDYLSEGGLHQEALEHYGVVAKAYEFAYPENHLQRAGILVKLSGAFRRTGRLESSKANLEKALAILDGCSEPSLEIIVECLLELGLTKEALGEAEAGSTFEDAVAVVNTFHNHGDSHRMLRLLPRLGRRFNLNHEEKFLYYSPFDYDRTFALADQCLERAEKYYQKKGDSTGVIRVLQTRKELLDKKFFNMRDFSGRIRTMRGHWHRRARVLTNAPTPEELLKYSPTVHQVYRDFKYELNAPIGREKEVQQGVNRVVMDMGNPYRRRGAKSREMMKDADHNFAKYTRAKEFNE</sequence>
<name>A0A7G2CH33_9TRYP</name>
<organism evidence="1 2">
    <name type="scientific">Angomonas deanei</name>
    <dbReference type="NCBI Taxonomy" id="59799"/>
    <lineage>
        <taxon>Eukaryota</taxon>
        <taxon>Discoba</taxon>
        <taxon>Euglenozoa</taxon>
        <taxon>Kinetoplastea</taxon>
        <taxon>Metakinetoplastina</taxon>
        <taxon>Trypanosomatida</taxon>
        <taxon>Trypanosomatidae</taxon>
        <taxon>Strigomonadinae</taxon>
        <taxon>Angomonas</taxon>
    </lineage>
</organism>
<dbReference type="OrthoDB" id="243634at2759"/>
<keyword evidence="2" id="KW-1185">Reference proteome</keyword>
<dbReference type="InterPro" id="IPR011990">
    <property type="entry name" value="TPR-like_helical_dom_sf"/>
</dbReference>
<proteinExistence type="predicted"/>
<dbReference type="Gene3D" id="1.25.40.10">
    <property type="entry name" value="Tetratricopeptide repeat domain"/>
    <property type="match status" value="1"/>
</dbReference>
<evidence type="ECO:0000313" key="2">
    <source>
        <dbReference type="Proteomes" id="UP000515908"/>
    </source>
</evidence>
<gene>
    <name evidence="1" type="ORF">ADEAN_000548900</name>
</gene>
<dbReference type="VEuPathDB" id="TriTrypDB:ADEAN_000548900"/>
<protein>
    <recommendedName>
        <fullName evidence="3">Tetratricopeptide repeat</fullName>
    </recommendedName>
</protein>